<feature type="transmembrane region" description="Helical" evidence="1">
    <location>
        <begin position="5"/>
        <end position="22"/>
    </location>
</feature>
<feature type="domain" description="CAAX prenyl protease 2/Lysostaphin resistance protein A-like" evidence="2">
    <location>
        <begin position="102"/>
        <end position="191"/>
    </location>
</feature>
<keyword evidence="4" id="KW-1185">Reference proteome</keyword>
<accession>A0A919BKC8</accession>
<feature type="transmembrane region" description="Helical" evidence="1">
    <location>
        <begin position="103"/>
        <end position="122"/>
    </location>
</feature>
<dbReference type="InterPro" id="IPR003675">
    <property type="entry name" value="Rce1/LyrA-like_dom"/>
</dbReference>
<proteinExistence type="predicted"/>
<name>A0A919BKC8_9GAMM</name>
<sequence>MWLRWCEFFGIFWLLPMALFIFREHLGAFAVPIIVVIALCCAQLLYRRGILQKHWQRMKKMQLADLNPLVKTFAATSSVLLLLTILFLPDKLLTLPFEHTNKWLLLLLLYPILSVIPQEIVFRTFFFHRYKKIIQKKKHRALLGSVSFGIAHLIYGNWVAVLLSFIGSLLFSFRFIESKSTAVVVIEHSALGLFVFTIGLGQYFVAHHLI</sequence>
<comment type="caution">
    <text evidence="3">The sequence shown here is derived from an EMBL/GenBank/DDBJ whole genome shotgun (WGS) entry which is preliminary data.</text>
</comment>
<gene>
    <name evidence="3" type="ORF">GCM10017161_27700</name>
</gene>
<evidence type="ECO:0000256" key="1">
    <source>
        <dbReference type="SAM" id="Phobius"/>
    </source>
</evidence>
<reference evidence="3" key="1">
    <citation type="journal article" date="2014" name="Int. J. Syst. Evol. Microbiol.">
        <title>Complete genome sequence of Corynebacterium casei LMG S-19264T (=DSM 44701T), isolated from a smear-ripened cheese.</title>
        <authorList>
            <consortium name="US DOE Joint Genome Institute (JGI-PGF)"/>
            <person name="Walter F."/>
            <person name="Albersmeier A."/>
            <person name="Kalinowski J."/>
            <person name="Ruckert C."/>
        </authorList>
    </citation>
    <scope>NUCLEOTIDE SEQUENCE</scope>
    <source>
        <strain evidence="3">KCTC 42731</strain>
    </source>
</reference>
<dbReference type="GO" id="GO:0080120">
    <property type="term" value="P:CAAX-box protein maturation"/>
    <property type="evidence" value="ECO:0007669"/>
    <property type="project" value="UniProtKB-ARBA"/>
</dbReference>
<keyword evidence="1" id="KW-0472">Membrane</keyword>
<evidence type="ECO:0000313" key="3">
    <source>
        <dbReference type="EMBL" id="GHF97863.1"/>
    </source>
</evidence>
<evidence type="ECO:0000313" key="4">
    <source>
        <dbReference type="Proteomes" id="UP000623842"/>
    </source>
</evidence>
<dbReference type="Pfam" id="PF02517">
    <property type="entry name" value="Rce1-like"/>
    <property type="match status" value="1"/>
</dbReference>
<dbReference type="RefSeq" id="WP_189771715.1">
    <property type="nucleotide sequence ID" value="NZ_BNCK01000006.1"/>
</dbReference>
<feature type="transmembrane region" description="Helical" evidence="1">
    <location>
        <begin position="142"/>
        <end position="171"/>
    </location>
</feature>
<feature type="transmembrane region" description="Helical" evidence="1">
    <location>
        <begin position="183"/>
        <end position="205"/>
    </location>
</feature>
<keyword evidence="1" id="KW-1133">Transmembrane helix</keyword>
<protein>
    <recommendedName>
        <fullName evidence="2">CAAX prenyl protease 2/Lysostaphin resistance protein A-like domain-containing protein</fullName>
    </recommendedName>
</protein>
<dbReference type="GO" id="GO:0004175">
    <property type="term" value="F:endopeptidase activity"/>
    <property type="evidence" value="ECO:0007669"/>
    <property type="project" value="UniProtKB-ARBA"/>
</dbReference>
<evidence type="ECO:0000259" key="2">
    <source>
        <dbReference type="Pfam" id="PF02517"/>
    </source>
</evidence>
<keyword evidence="1" id="KW-0812">Transmembrane</keyword>
<feature type="transmembrane region" description="Helical" evidence="1">
    <location>
        <begin position="66"/>
        <end position="88"/>
    </location>
</feature>
<reference evidence="3" key="2">
    <citation type="submission" date="2020-09" db="EMBL/GenBank/DDBJ databases">
        <authorList>
            <person name="Sun Q."/>
            <person name="Kim S."/>
        </authorList>
    </citation>
    <scope>NUCLEOTIDE SEQUENCE</scope>
    <source>
        <strain evidence="3">KCTC 42731</strain>
    </source>
</reference>
<dbReference type="Proteomes" id="UP000623842">
    <property type="component" value="Unassembled WGS sequence"/>
</dbReference>
<feature type="transmembrane region" description="Helical" evidence="1">
    <location>
        <begin position="28"/>
        <end position="46"/>
    </location>
</feature>
<organism evidence="3 4">
    <name type="scientific">Thalassotalea marina</name>
    <dbReference type="NCBI Taxonomy" id="1673741"/>
    <lineage>
        <taxon>Bacteria</taxon>
        <taxon>Pseudomonadati</taxon>
        <taxon>Pseudomonadota</taxon>
        <taxon>Gammaproteobacteria</taxon>
        <taxon>Alteromonadales</taxon>
        <taxon>Colwelliaceae</taxon>
        <taxon>Thalassotalea</taxon>
    </lineage>
</organism>
<dbReference type="AlphaFoldDB" id="A0A919BKC8"/>
<dbReference type="EMBL" id="BNCK01000006">
    <property type="protein sequence ID" value="GHF97863.1"/>
    <property type="molecule type" value="Genomic_DNA"/>
</dbReference>